<accession>A0ABW4PBL7</accession>
<keyword evidence="3 4" id="KW-0732">Signal</keyword>
<sequence length="424" mass="44496">MTRVRIRAIGAGMVACLAAVAVAGCAESASAGNGGGSGLEYGASKEGYVAAFEDVEPIVLHTQSPSSKGSTTGRPVEAYLESITEWSGGKITFDIAYANAIAAPADIDDALLDGRLDLAHIIPQYDPSEYPASAALTESAYLAKQTPVVGVLQSNAWANDVAFGTPEIVAEYENRGMKLLLPEYNSGSNGLFCATPRNDLPSLHGAQVTASGRSISAEVTALGASPVTMPYTELYEALQRKVADCAVTTFTVGTIGGFLGAAPHAVIDSSASFANGWGGIAMSQQAWDSLPLVAQQLIWDRVTVFMKSNVEDKVFANTVAGSKEILAAGGGVGTFAPDAAAAINAEQDKLLDGVRTGKTFDDGDAFVSRMQDSAAEWLSTLEALGYTDEVDYDGFAEWYAPGKVDLTDYTEKVYEQIFLPHRPS</sequence>
<dbReference type="Gene3D" id="3.40.190.170">
    <property type="entry name" value="Bacterial extracellular solute-binding protein, family 7"/>
    <property type="match status" value="1"/>
</dbReference>
<evidence type="ECO:0000313" key="5">
    <source>
        <dbReference type="EMBL" id="MFD1815396.1"/>
    </source>
</evidence>
<feature type="chain" id="PRO_5046282544" evidence="4">
    <location>
        <begin position="32"/>
        <end position="424"/>
    </location>
</feature>
<proteinExistence type="inferred from homology"/>
<keyword evidence="6" id="KW-1185">Reference proteome</keyword>
<evidence type="ECO:0000313" key="6">
    <source>
        <dbReference type="Proteomes" id="UP001597286"/>
    </source>
</evidence>
<comment type="similarity">
    <text evidence="1">Belongs to the bacterial solute-binding protein 7 family.</text>
</comment>
<dbReference type="EMBL" id="JBHUFB010000020">
    <property type="protein sequence ID" value="MFD1815396.1"/>
    <property type="molecule type" value="Genomic_DNA"/>
</dbReference>
<dbReference type="InterPro" id="IPR038404">
    <property type="entry name" value="TRAP_DctP_sf"/>
</dbReference>
<organism evidence="5 6">
    <name type="scientific">Rhodococcus gannanensis</name>
    <dbReference type="NCBI Taxonomy" id="1960308"/>
    <lineage>
        <taxon>Bacteria</taxon>
        <taxon>Bacillati</taxon>
        <taxon>Actinomycetota</taxon>
        <taxon>Actinomycetes</taxon>
        <taxon>Mycobacteriales</taxon>
        <taxon>Nocardiaceae</taxon>
        <taxon>Rhodococcus</taxon>
    </lineage>
</organism>
<keyword evidence="2" id="KW-0813">Transport</keyword>
<dbReference type="PANTHER" id="PTHR33376">
    <property type="match status" value="1"/>
</dbReference>
<dbReference type="Pfam" id="PF03480">
    <property type="entry name" value="DctP"/>
    <property type="match status" value="1"/>
</dbReference>
<evidence type="ECO:0000256" key="3">
    <source>
        <dbReference type="ARBA" id="ARBA00022729"/>
    </source>
</evidence>
<gene>
    <name evidence="5" type="ORF">ACFSJG_24520</name>
</gene>
<feature type="signal peptide" evidence="4">
    <location>
        <begin position="1"/>
        <end position="31"/>
    </location>
</feature>
<dbReference type="PROSITE" id="PS51257">
    <property type="entry name" value="PROKAR_LIPOPROTEIN"/>
    <property type="match status" value="1"/>
</dbReference>
<evidence type="ECO:0000256" key="4">
    <source>
        <dbReference type="SAM" id="SignalP"/>
    </source>
</evidence>
<dbReference type="InterPro" id="IPR018389">
    <property type="entry name" value="DctP_fam"/>
</dbReference>
<name>A0ABW4PBL7_9NOCA</name>
<comment type="caution">
    <text evidence="5">The sequence shown here is derived from an EMBL/GenBank/DDBJ whole genome shotgun (WGS) entry which is preliminary data.</text>
</comment>
<dbReference type="Proteomes" id="UP001597286">
    <property type="component" value="Unassembled WGS sequence"/>
</dbReference>
<reference evidence="6" key="1">
    <citation type="journal article" date="2019" name="Int. J. Syst. Evol. Microbiol.">
        <title>The Global Catalogue of Microorganisms (GCM) 10K type strain sequencing project: providing services to taxonomists for standard genome sequencing and annotation.</title>
        <authorList>
            <consortium name="The Broad Institute Genomics Platform"/>
            <consortium name="The Broad Institute Genome Sequencing Center for Infectious Disease"/>
            <person name="Wu L."/>
            <person name="Ma J."/>
        </authorList>
    </citation>
    <scope>NUCLEOTIDE SEQUENCE [LARGE SCALE GENOMIC DNA]</scope>
    <source>
        <strain evidence="6">DT72</strain>
    </source>
</reference>
<dbReference type="RefSeq" id="WP_378487824.1">
    <property type="nucleotide sequence ID" value="NZ_JBHUFB010000020.1"/>
</dbReference>
<protein>
    <submittedName>
        <fullName evidence="5">C4-dicarboxylate ABC transporter substrate-binding protein</fullName>
    </submittedName>
</protein>
<evidence type="ECO:0000256" key="1">
    <source>
        <dbReference type="ARBA" id="ARBA00009023"/>
    </source>
</evidence>
<dbReference type="PANTHER" id="PTHR33376:SF7">
    <property type="entry name" value="C4-DICARBOXYLATE-BINDING PROTEIN DCTB"/>
    <property type="match status" value="1"/>
</dbReference>
<evidence type="ECO:0000256" key="2">
    <source>
        <dbReference type="ARBA" id="ARBA00022448"/>
    </source>
</evidence>